<evidence type="ECO:0000313" key="5">
    <source>
        <dbReference type="Proteomes" id="UP000002729"/>
    </source>
</evidence>
<dbReference type="EMBL" id="GL833137">
    <property type="protein sequence ID" value="EGB06081.1"/>
    <property type="molecule type" value="Genomic_DNA"/>
</dbReference>
<feature type="signal peptide" evidence="2">
    <location>
        <begin position="1"/>
        <end position="15"/>
    </location>
</feature>
<evidence type="ECO:0000259" key="3">
    <source>
        <dbReference type="Pfam" id="PF12146"/>
    </source>
</evidence>
<feature type="domain" description="Serine aminopeptidase S33" evidence="3">
    <location>
        <begin position="105"/>
        <end position="183"/>
    </location>
</feature>
<protein>
    <submittedName>
        <fullName evidence="4">Uncharacterized protein HDR3</fullName>
    </submittedName>
</protein>
<dbReference type="GO" id="GO:0005739">
    <property type="term" value="C:mitochondrion"/>
    <property type="evidence" value="ECO:0007669"/>
    <property type="project" value="TreeGrafter"/>
</dbReference>
<organism evidence="5">
    <name type="scientific">Aureococcus anophagefferens</name>
    <name type="common">Harmful bloom alga</name>
    <dbReference type="NCBI Taxonomy" id="44056"/>
    <lineage>
        <taxon>Eukaryota</taxon>
        <taxon>Sar</taxon>
        <taxon>Stramenopiles</taxon>
        <taxon>Ochrophyta</taxon>
        <taxon>Pelagophyceae</taxon>
        <taxon>Pelagomonadales</taxon>
        <taxon>Pelagomonadaceae</taxon>
        <taxon>Aureococcus</taxon>
    </lineage>
</organism>
<evidence type="ECO:0000256" key="2">
    <source>
        <dbReference type="SAM" id="SignalP"/>
    </source>
</evidence>
<dbReference type="OrthoDB" id="408373at2759"/>
<reference evidence="4 5" key="1">
    <citation type="journal article" date="2011" name="Proc. Natl. Acad. Sci. U.S.A.">
        <title>Niche of harmful alga Aureococcus anophagefferens revealed through ecogenomics.</title>
        <authorList>
            <person name="Gobler C.J."/>
            <person name="Berry D.L."/>
            <person name="Dyhrman S.T."/>
            <person name="Wilhelm S.W."/>
            <person name="Salamov A."/>
            <person name="Lobanov A.V."/>
            <person name="Zhang Y."/>
            <person name="Collier J.L."/>
            <person name="Wurch L.L."/>
            <person name="Kustka A.B."/>
            <person name="Dill B.D."/>
            <person name="Shah M."/>
            <person name="VerBerkmoes N.C."/>
            <person name="Kuo A."/>
            <person name="Terry A."/>
            <person name="Pangilinan J."/>
            <person name="Lindquist E.A."/>
            <person name="Lucas S."/>
            <person name="Paulsen I.T."/>
            <person name="Hattenrath-Lehmann T.K."/>
            <person name="Talmage S.C."/>
            <person name="Walker E.A."/>
            <person name="Koch F."/>
            <person name="Burson A.M."/>
            <person name="Marcoval M.A."/>
            <person name="Tang Y.Z."/>
            <person name="Lecleir G.R."/>
            <person name="Coyne K.J."/>
            <person name="Berg G.M."/>
            <person name="Bertrand E.M."/>
            <person name="Saito M.A."/>
            <person name="Gladyshev V.N."/>
            <person name="Grigoriev I.V."/>
        </authorList>
    </citation>
    <scope>NUCLEOTIDE SEQUENCE [LARGE SCALE GENOMIC DNA]</scope>
    <source>
        <strain evidence="5">CCMP 1984</strain>
    </source>
</reference>
<dbReference type="GO" id="GO:0004553">
    <property type="term" value="F:hydrolase activity, hydrolyzing O-glycosyl compounds"/>
    <property type="evidence" value="ECO:0007669"/>
    <property type="project" value="TreeGrafter"/>
</dbReference>
<dbReference type="InParanoid" id="F0YFN0"/>
<dbReference type="GeneID" id="20228529"/>
<feature type="chain" id="PRO_5013084789" evidence="2">
    <location>
        <begin position="16"/>
        <end position="321"/>
    </location>
</feature>
<gene>
    <name evidence="4" type="primary">HDR3</name>
    <name evidence="4" type="ORF">AURANDRAFT_72064</name>
</gene>
<keyword evidence="5" id="KW-1185">Reference proteome</keyword>
<dbReference type="Pfam" id="PF12146">
    <property type="entry name" value="Hydrolase_4"/>
    <property type="match status" value="1"/>
</dbReference>
<dbReference type="InterPro" id="IPR029058">
    <property type="entry name" value="AB_hydrolase_fold"/>
</dbReference>
<dbReference type="PANTHER" id="PTHR16138">
    <property type="entry name" value="MYCOPHENOLIC ACID ACYL-GLUCURONIDE ESTERASE, MITOCHONDRIAL"/>
    <property type="match status" value="1"/>
</dbReference>
<dbReference type="GO" id="GO:0008474">
    <property type="term" value="F:palmitoyl-(protein) hydrolase activity"/>
    <property type="evidence" value="ECO:0007669"/>
    <property type="project" value="TreeGrafter"/>
</dbReference>
<evidence type="ECO:0000256" key="1">
    <source>
        <dbReference type="ARBA" id="ARBA00022801"/>
    </source>
</evidence>
<evidence type="ECO:0000313" key="4">
    <source>
        <dbReference type="EMBL" id="EGB06081.1"/>
    </source>
</evidence>
<dbReference type="eggNOG" id="ENOG502QT21">
    <property type="taxonomic scope" value="Eukaryota"/>
</dbReference>
<dbReference type="PANTHER" id="PTHR16138:SF7">
    <property type="entry name" value="PALMITOYL-PROTEIN THIOESTERASE ABHD10, MITOCHONDRIAL"/>
    <property type="match status" value="1"/>
</dbReference>
<dbReference type="Gene3D" id="3.40.50.1820">
    <property type="entry name" value="alpha/beta hydrolase"/>
    <property type="match status" value="1"/>
</dbReference>
<dbReference type="InterPro" id="IPR052382">
    <property type="entry name" value="ABHD10_acyl-thioesterase"/>
</dbReference>
<name>F0YFN0_AURAN</name>
<dbReference type="RefSeq" id="XP_009039334.1">
    <property type="nucleotide sequence ID" value="XM_009041086.1"/>
</dbReference>
<dbReference type="AlphaFoldDB" id="F0YFN0"/>
<accession>F0YFN0</accession>
<keyword evidence="2" id="KW-0732">Signal</keyword>
<keyword evidence="1" id="KW-0378">Hydrolase</keyword>
<sequence>MRVVLAALFAAQTSALVPAPRPGAQPMRASVMDVEEVQSFVSRDNWKTSGRNLQLTASDASSTIIFDADHPDPSVSDPVSVVFLPSLALPKVNAMSSSLRTWCRRKEFSFVVADYHGVGRSTGNVACATITKWVDDTVTLLRTVANPEEHKRVVLVGAGVGGWIACLVAMRHPDLVGGVVGLASDPDFTEELLLKRLPQDVIDKIMGDDGMDQVHWGGKTYPITKALIEDAKDNHLLLDGPDRVLPIQCPVRLLHGLYDEEVPYDVAVRLARRIETEDVTISLSKSGHYMDDIDDMQRVRLAIQDCLESIFVYDLRSPTSG</sequence>
<dbReference type="KEGG" id="aaf:AURANDRAFT_72064"/>
<dbReference type="InterPro" id="IPR022742">
    <property type="entry name" value="Hydrolase_4"/>
</dbReference>
<dbReference type="OMA" id="TISRWLE"/>
<dbReference type="Proteomes" id="UP000002729">
    <property type="component" value="Unassembled WGS sequence"/>
</dbReference>
<proteinExistence type="predicted"/>
<dbReference type="SUPFAM" id="SSF53474">
    <property type="entry name" value="alpha/beta-Hydrolases"/>
    <property type="match status" value="1"/>
</dbReference>